<organism evidence="1 2">
    <name type="scientific">Aspergillus tubingensis</name>
    <dbReference type="NCBI Taxonomy" id="5068"/>
    <lineage>
        <taxon>Eukaryota</taxon>
        <taxon>Fungi</taxon>
        <taxon>Dikarya</taxon>
        <taxon>Ascomycota</taxon>
        <taxon>Pezizomycotina</taxon>
        <taxon>Eurotiomycetes</taxon>
        <taxon>Eurotiomycetidae</taxon>
        <taxon>Eurotiales</taxon>
        <taxon>Aspergillaceae</taxon>
        <taxon>Aspergillus</taxon>
        <taxon>Aspergillus subgen. Circumdati</taxon>
    </lineage>
</organism>
<sequence>MEPTPPADANTAPVPALDLILEDQCRDFSIADVTHIIVKLPLGILNSIMESCAVSNNPNQPRLFREFIGKAISKAFFGDVQQLQCMKSKQIRNVEYVGYRNVRRTETPIKTPQVIVVALLEPVPGQNLKAVWKPAPELTPEKIREIQKMGTTLGLIFVEAVVLSDLRRVVKLYLSRTQITTTQFSTETIVKVRMLES</sequence>
<comment type="caution">
    <text evidence="1">The sequence shown here is derived from an EMBL/GenBank/DDBJ whole genome shotgun (WGS) entry which is preliminary data.</text>
</comment>
<evidence type="ECO:0000313" key="1">
    <source>
        <dbReference type="EMBL" id="GLA84890.1"/>
    </source>
</evidence>
<dbReference type="Proteomes" id="UP001144157">
    <property type="component" value="Unassembled WGS sequence"/>
</dbReference>
<proteinExistence type="predicted"/>
<protein>
    <submittedName>
        <fullName evidence="1">Uncharacterized protein</fullName>
    </submittedName>
</protein>
<gene>
    <name evidence="1" type="ORF">AtubIFM56815_009111</name>
</gene>
<dbReference type="AlphaFoldDB" id="A0A9W6ASV7"/>
<evidence type="ECO:0000313" key="2">
    <source>
        <dbReference type="Proteomes" id="UP001144157"/>
    </source>
</evidence>
<name>A0A9W6ASV7_ASPTU</name>
<accession>A0A9W6ASV7</accession>
<dbReference type="EMBL" id="BRPE01000006">
    <property type="protein sequence ID" value="GLA84890.1"/>
    <property type="molecule type" value="Genomic_DNA"/>
</dbReference>
<reference evidence="1" key="1">
    <citation type="submission" date="2022-07" db="EMBL/GenBank/DDBJ databases">
        <title>Taxonomy of Aspergillus series Nigri: significant species reduction supported by multi-species coalescent approaches.</title>
        <authorList>
            <person name="Bian C."/>
            <person name="Kusuya Y."/>
            <person name="Sklenar F."/>
            <person name="D'hooge E."/>
            <person name="Yaguchi T."/>
            <person name="Takahashi H."/>
            <person name="Hubka V."/>
        </authorList>
    </citation>
    <scope>NUCLEOTIDE SEQUENCE</scope>
    <source>
        <strain evidence="1">IFM 56815</strain>
    </source>
</reference>